<dbReference type="AlphaFoldDB" id="A0A1H1NKN3"/>
<protein>
    <submittedName>
        <fullName evidence="3">Uncharacterized conserved protein YkwD, contains CAP (CSP/antigen 5/PR1) domain</fullName>
    </submittedName>
</protein>
<dbReference type="EMBL" id="LT629776">
    <property type="protein sequence ID" value="SDR99542.1"/>
    <property type="molecule type" value="Genomic_DNA"/>
</dbReference>
<dbReference type="STRING" id="545619.SAMN04489860_0559"/>
<dbReference type="Gene3D" id="3.40.33.10">
    <property type="entry name" value="CAP"/>
    <property type="match status" value="1"/>
</dbReference>
<dbReference type="PANTHER" id="PTHR31157">
    <property type="entry name" value="SCP DOMAIN-CONTAINING PROTEIN"/>
    <property type="match status" value="1"/>
</dbReference>
<feature type="region of interest" description="Disordered" evidence="1">
    <location>
        <begin position="45"/>
        <end position="129"/>
    </location>
</feature>
<name>A0A1H1NKN3_9CELL</name>
<keyword evidence="4" id="KW-1185">Reference proteome</keyword>
<feature type="domain" description="SCP" evidence="2">
    <location>
        <begin position="130"/>
        <end position="232"/>
    </location>
</feature>
<gene>
    <name evidence="3" type="ORF">SAMN04489860_0559</name>
</gene>
<reference evidence="3 4" key="1">
    <citation type="submission" date="2016-10" db="EMBL/GenBank/DDBJ databases">
        <authorList>
            <person name="de Groot N.N."/>
        </authorList>
    </citation>
    <scope>NUCLEOTIDE SEQUENCE [LARGE SCALE GENOMIC DNA]</scope>
    <source>
        <strain evidence="3 4">DSM 22126</strain>
    </source>
</reference>
<sequence>MRRKSALPSAVLLLTVLVGGAGAGYLASSSDVVRISDVPRIGEGVSIPPGLRQAQPPEVEPAETVEPAKTTTSIETGPESDDDGDEPVAVEAATPDEEDGSRQARPTEGTADSEDGSRQARPSEGTAAGLNLVNVERAAVGCPAVVSDDRLVAAAQAHADDMSAQGYFSHVSQDGRTFDERIRAAGYAQPGAENIASGQRTVDAVMAAWMDSPGHRANILNCDLGAVGLARTGNVWVQTFGY</sequence>
<organism evidence="3 4">
    <name type="scientific">Paraoerskovia marina</name>
    <dbReference type="NCBI Taxonomy" id="545619"/>
    <lineage>
        <taxon>Bacteria</taxon>
        <taxon>Bacillati</taxon>
        <taxon>Actinomycetota</taxon>
        <taxon>Actinomycetes</taxon>
        <taxon>Micrococcales</taxon>
        <taxon>Cellulomonadaceae</taxon>
        <taxon>Paraoerskovia</taxon>
    </lineage>
</organism>
<evidence type="ECO:0000313" key="4">
    <source>
        <dbReference type="Proteomes" id="UP000185663"/>
    </source>
</evidence>
<dbReference type="SUPFAM" id="SSF55797">
    <property type="entry name" value="PR-1-like"/>
    <property type="match status" value="1"/>
</dbReference>
<evidence type="ECO:0000313" key="3">
    <source>
        <dbReference type="EMBL" id="SDR99542.1"/>
    </source>
</evidence>
<dbReference type="Proteomes" id="UP000185663">
    <property type="component" value="Chromosome I"/>
</dbReference>
<accession>A0A1H1NKN3</accession>
<dbReference type="Pfam" id="PF00188">
    <property type="entry name" value="CAP"/>
    <property type="match status" value="1"/>
</dbReference>
<dbReference type="InterPro" id="IPR014044">
    <property type="entry name" value="CAP_dom"/>
</dbReference>
<evidence type="ECO:0000259" key="2">
    <source>
        <dbReference type="Pfam" id="PF00188"/>
    </source>
</evidence>
<dbReference type="PANTHER" id="PTHR31157:SF1">
    <property type="entry name" value="SCP DOMAIN-CONTAINING PROTEIN"/>
    <property type="match status" value="1"/>
</dbReference>
<dbReference type="eggNOG" id="COG2340">
    <property type="taxonomic scope" value="Bacteria"/>
</dbReference>
<proteinExistence type="predicted"/>
<dbReference type="InterPro" id="IPR035940">
    <property type="entry name" value="CAP_sf"/>
</dbReference>
<dbReference type="CDD" id="cd05379">
    <property type="entry name" value="CAP_bacterial"/>
    <property type="match status" value="1"/>
</dbReference>
<evidence type="ECO:0000256" key="1">
    <source>
        <dbReference type="SAM" id="MobiDB-lite"/>
    </source>
</evidence>
<dbReference type="RefSeq" id="WP_083371500.1">
    <property type="nucleotide sequence ID" value="NZ_LT629776.1"/>
</dbReference>
<feature type="compositionally biased region" description="Acidic residues" evidence="1">
    <location>
        <begin position="78"/>
        <end position="99"/>
    </location>
</feature>